<dbReference type="EMBL" id="FNDZ01000001">
    <property type="protein sequence ID" value="SDH87737.1"/>
    <property type="molecule type" value="Genomic_DNA"/>
</dbReference>
<dbReference type="UniPathway" id="UPA00277">
    <property type="reaction ID" value="UER00407"/>
</dbReference>
<evidence type="ECO:0000259" key="16">
    <source>
        <dbReference type="SMART" id="SM00904"/>
    </source>
</evidence>
<evidence type="ECO:0000256" key="8">
    <source>
        <dbReference type="ARBA" id="ARBA00022741"/>
    </source>
</evidence>
<evidence type="ECO:0000256" key="5">
    <source>
        <dbReference type="ARBA" id="ARBA00022643"/>
    </source>
</evidence>
<dbReference type="RefSeq" id="WP_031572693.1">
    <property type="nucleotide sequence ID" value="NZ_FNDZ01000001.1"/>
</dbReference>
<dbReference type="InterPro" id="IPR015864">
    <property type="entry name" value="FAD_synthase"/>
</dbReference>
<organism evidence="17 18">
    <name type="scientific">Proteiniclasticum ruminis</name>
    <dbReference type="NCBI Taxonomy" id="398199"/>
    <lineage>
        <taxon>Bacteria</taxon>
        <taxon>Bacillati</taxon>
        <taxon>Bacillota</taxon>
        <taxon>Clostridia</taxon>
        <taxon>Eubacteriales</taxon>
        <taxon>Clostridiaceae</taxon>
        <taxon>Proteiniclasticum</taxon>
    </lineage>
</organism>
<dbReference type="SUPFAM" id="SSF82114">
    <property type="entry name" value="Riboflavin kinase-like"/>
    <property type="match status" value="1"/>
</dbReference>
<dbReference type="SUPFAM" id="SSF52374">
    <property type="entry name" value="Nucleotidylyl transferase"/>
    <property type="match status" value="1"/>
</dbReference>
<evidence type="ECO:0000256" key="1">
    <source>
        <dbReference type="ARBA" id="ARBA00002121"/>
    </source>
</evidence>
<dbReference type="InterPro" id="IPR014729">
    <property type="entry name" value="Rossmann-like_a/b/a_fold"/>
</dbReference>
<dbReference type="Gene3D" id="3.40.50.620">
    <property type="entry name" value="HUPs"/>
    <property type="match status" value="1"/>
</dbReference>
<keyword evidence="5 15" id="KW-0288">FMN</keyword>
<evidence type="ECO:0000256" key="14">
    <source>
        <dbReference type="ARBA" id="ARBA00049494"/>
    </source>
</evidence>
<dbReference type="InterPro" id="IPR023468">
    <property type="entry name" value="Riboflavin_kinase"/>
</dbReference>
<dbReference type="Pfam" id="PF01687">
    <property type="entry name" value="Flavokinase"/>
    <property type="match status" value="1"/>
</dbReference>
<dbReference type="EC" id="2.7.7.2" evidence="15"/>
<evidence type="ECO:0000256" key="6">
    <source>
        <dbReference type="ARBA" id="ARBA00022679"/>
    </source>
</evidence>
<dbReference type="InterPro" id="IPR015865">
    <property type="entry name" value="Riboflavin_kinase_bac/euk"/>
</dbReference>
<proteinExistence type="inferred from homology"/>
<dbReference type="PANTHER" id="PTHR22749">
    <property type="entry name" value="RIBOFLAVIN KINASE/FMN ADENYLYLTRANSFERASE"/>
    <property type="match status" value="1"/>
</dbReference>
<keyword evidence="10 15" id="KW-0274">FAD</keyword>
<dbReference type="PIRSF" id="PIRSF004491">
    <property type="entry name" value="FAD_Synth"/>
    <property type="match status" value="1"/>
</dbReference>
<dbReference type="UniPathway" id="UPA00276">
    <property type="reaction ID" value="UER00406"/>
</dbReference>
<dbReference type="GO" id="GO:0009231">
    <property type="term" value="P:riboflavin biosynthetic process"/>
    <property type="evidence" value="ECO:0007669"/>
    <property type="project" value="InterPro"/>
</dbReference>
<gene>
    <name evidence="17" type="ORF">SAMN05421804_10197</name>
</gene>
<evidence type="ECO:0000256" key="12">
    <source>
        <dbReference type="ARBA" id="ARBA00023268"/>
    </source>
</evidence>
<comment type="catalytic activity">
    <reaction evidence="14 15">
        <text>FMN + ATP + H(+) = FAD + diphosphate</text>
        <dbReference type="Rhea" id="RHEA:17237"/>
        <dbReference type="ChEBI" id="CHEBI:15378"/>
        <dbReference type="ChEBI" id="CHEBI:30616"/>
        <dbReference type="ChEBI" id="CHEBI:33019"/>
        <dbReference type="ChEBI" id="CHEBI:57692"/>
        <dbReference type="ChEBI" id="CHEBI:58210"/>
        <dbReference type="EC" id="2.7.7.2"/>
    </reaction>
</comment>
<dbReference type="EC" id="2.7.1.26" evidence="15"/>
<evidence type="ECO:0000313" key="18">
    <source>
        <dbReference type="Proteomes" id="UP000183255"/>
    </source>
</evidence>
<dbReference type="SMART" id="SM00904">
    <property type="entry name" value="Flavokinase"/>
    <property type="match status" value="1"/>
</dbReference>
<keyword evidence="9 15" id="KW-0418">Kinase</keyword>
<keyword evidence="12" id="KW-0511">Multifunctional enzyme</keyword>
<dbReference type="AlphaFoldDB" id="A0A1G8G015"/>
<keyword evidence="4 15" id="KW-0285">Flavoprotein</keyword>
<dbReference type="NCBIfam" id="NF004162">
    <property type="entry name" value="PRK05627.1-5"/>
    <property type="match status" value="1"/>
</dbReference>
<evidence type="ECO:0000256" key="3">
    <source>
        <dbReference type="ARBA" id="ARBA00005201"/>
    </source>
</evidence>
<keyword evidence="6 15" id="KW-0808">Transferase</keyword>
<dbReference type="GO" id="GO:0006747">
    <property type="term" value="P:FAD biosynthetic process"/>
    <property type="evidence" value="ECO:0007669"/>
    <property type="project" value="UniProtKB-UniRule"/>
</dbReference>
<evidence type="ECO:0000256" key="7">
    <source>
        <dbReference type="ARBA" id="ARBA00022695"/>
    </source>
</evidence>
<sequence>MIVIDENIKGEFKEGTYIALGSFDGLHKGHMTLIHKVVDEAMADRLKSAVYTFKNHPLTVAKPELAPKLLMDNQQKIHLLKAKGVDATIFVSFTMEYMQTEAEEFILSLIHDFNAKGFVVGFNYKYGYQNKGNVDTLREMSERYGFKLFVMDAALSNDDIISSTRIRNLILKGQIKEANELLFEPFMLRGTVIGGKKLGRKIGFPTANMSYDTKYVIPKTGVYYTNLMLDGTLHKSITSVGYNPTVDGKSLSIETFILDFDREIYGEEVKLYFVEYMRDEEKYASLDELVEQLKKDEDYARNQVLSTLL</sequence>
<keyword evidence="8 15" id="KW-0547">Nucleotide-binding</keyword>
<dbReference type="GO" id="GO:0003919">
    <property type="term" value="F:FMN adenylyltransferase activity"/>
    <property type="evidence" value="ECO:0007669"/>
    <property type="project" value="UniProtKB-UniRule"/>
</dbReference>
<evidence type="ECO:0000256" key="4">
    <source>
        <dbReference type="ARBA" id="ARBA00022630"/>
    </source>
</evidence>
<evidence type="ECO:0000256" key="15">
    <source>
        <dbReference type="PIRNR" id="PIRNR004491"/>
    </source>
</evidence>
<dbReference type="FunFam" id="3.40.50.620:FF:000021">
    <property type="entry name" value="Riboflavin biosynthesis protein"/>
    <property type="match status" value="1"/>
</dbReference>
<dbReference type="Proteomes" id="UP000183255">
    <property type="component" value="Unassembled WGS sequence"/>
</dbReference>
<name>A0A1G8G015_9CLOT</name>
<comment type="catalytic activity">
    <reaction evidence="13 15">
        <text>riboflavin + ATP = FMN + ADP + H(+)</text>
        <dbReference type="Rhea" id="RHEA:14357"/>
        <dbReference type="ChEBI" id="CHEBI:15378"/>
        <dbReference type="ChEBI" id="CHEBI:30616"/>
        <dbReference type="ChEBI" id="CHEBI:57986"/>
        <dbReference type="ChEBI" id="CHEBI:58210"/>
        <dbReference type="ChEBI" id="CHEBI:456216"/>
        <dbReference type="EC" id="2.7.1.26"/>
    </reaction>
</comment>
<dbReference type="InterPro" id="IPR023465">
    <property type="entry name" value="Riboflavin_kinase_dom_sf"/>
</dbReference>
<keyword evidence="11 15" id="KW-0067">ATP-binding</keyword>
<accession>A0A1G8G015</accession>
<dbReference type="GO" id="GO:0005524">
    <property type="term" value="F:ATP binding"/>
    <property type="evidence" value="ECO:0007669"/>
    <property type="project" value="UniProtKB-UniRule"/>
</dbReference>
<comment type="pathway">
    <text evidence="3 15">Cofactor biosynthesis; FMN biosynthesis; FMN from riboflavin (ATP route): step 1/1.</text>
</comment>
<comment type="similarity">
    <text evidence="15">Belongs to the ribF family.</text>
</comment>
<protein>
    <recommendedName>
        <fullName evidence="15">Riboflavin biosynthesis protein</fullName>
    </recommendedName>
    <domain>
        <recommendedName>
            <fullName evidence="15">Riboflavin kinase</fullName>
            <ecNumber evidence="15">2.7.1.26</ecNumber>
        </recommendedName>
        <alternativeName>
            <fullName evidence="15">Flavokinase</fullName>
        </alternativeName>
    </domain>
    <domain>
        <recommendedName>
            <fullName evidence="15">FMN adenylyltransferase</fullName>
            <ecNumber evidence="15">2.7.7.2</ecNumber>
        </recommendedName>
        <alternativeName>
            <fullName evidence="15">FAD pyrophosphorylase</fullName>
        </alternativeName>
        <alternativeName>
            <fullName evidence="15">FAD synthase</fullName>
        </alternativeName>
    </domain>
</protein>
<comment type="function">
    <text evidence="1">Catalyzes the phosphorylation of riboflavin to FMN followed by the adenylation of FMN to FAD.</text>
</comment>
<evidence type="ECO:0000256" key="13">
    <source>
        <dbReference type="ARBA" id="ARBA00047880"/>
    </source>
</evidence>
<dbReference type="NCBIfam" id="TIGR00083">
    <property type="entry name" value="ribF"/>
    <property type="match status" value="1"/>
</dbReference>
<evidence type="ECO:0000256" key="9">
    <source>
        <dbReference type="ARBA" id="ARBA00022777"/>
    </source>
</evidence>
<evidence type="ECO:0000256" key="11">
    <source>
        <dbReference type="ARBA" id="ARBA00022840"/>
    </source>
</evidence>
<reference evidence="17 18" key="1">
    <citation type="submission" date="2016-10" db="EMBL/GenBank/DDBJ databases">
        <authorList>
            <person name="de Groot N.N."/>
        </authorList>
    </citation>
    <scope>NUCLEOTIDE SEQUENCE [LARGE SCALE GENOMIC DNA]</scope>
    <source>
        <strain evidence="17 18">CGMCC 1.5058</strain>
    </source>
</reference>
<evidence type="ECO:0000256" key="10">
    <source>
        <dbReference type="ARBA" id="ARBA00022827"/>
    </source>
</evidence>
<keyword evidence="7 15" id="KW-0548">Nucleotidyltransferase</keyword>
<dbReference type="InterPro" id="IPR002606">
    <property type="entry name" value="Riboflavin_kinase_bac"/>
</dbReference>
<dbReference type="Pfam" id="PF06574">
    <property type="entry name" value="FAD_syn"/>
    <property type="match status" value="1"/>
</dbReference>
<dbReference type="GO" id="GO:0009398">
    <property type="term" value="P:FMN biosynthetic process"/>
    <property type="evidence" value="ECO:0007669"/>
    <property type="project" value="UniProtKB-UniRule"/>
</dbReference>
<dbReference type="Gene3D" id="2.40.30.30">
    <property type="entry name" value="Riboflavin kinase-like"/>
    <property type="match status" value="1"/>
</dbReference>
<dbReference type="GO" id="GO:0008531">
    <property type="term" value="F:riboflavin kinase activity"/>
    <property type="evidence" value="ECO:0007669"/>
    <property type="project" value="UniProtKB-UniRule"/>
</dbReference>
<comment type="pathway">
    <text evidence="2 15">Cofactor biosynthesis; FAD biosynthesis; FAD from FMN: step 1/1.</text>
</comment>
<dbReference type="CDD" id="cd02064">
    <property type="entry name" value="FAD_synthetase_N"/>
    <property type="match status" value="1"/>
</dbReference>
<feature type="domain" description="Riboflavin kinase" evidence="16">
    <location>
        <begin position="181"/>
        <end position="305"/>
    </location>
</feature>
<evidence type="ECO:0000313" key="17">
    <source>
        <dbReference type="EMBL" id="SDH87737.1"/>
    </source>
</evidence>
<evidence type="ECO:0000256" key="2">
    <source>
        <dbReference type="ARBA" id="ARBA00004726"/>
    </source>
</evidence>
<dbReference type="FunFam" id="2.40.30.30:FF:000003">
    <property type="entry name" value="Riboflavin biosynthesis protein"/>
    <property type="match status" value="1"/>
</dbReference>
<dbReference type="PANTHER" id="PTHR22749:SF6">
    <property type="entry name" value="RIBOFLAVIN KINASE"/>
    <property type="match status" value="1"/>
</dbReference>